<dbReference type="AlphaFoldDB" id="A0A4Y2M7N9"/>
<accession>A0A4Y2M7N9</accession>
<dbReference type="OrthoDB" id="6514649at2759"/>
<evidence type="ECO:0000313" key="2">
    <source>
        <dbReference type="EMBL" id="GBN22514.1"/>
    </source>
</evidence>
<comment type="caution">
    <text evidence="2">The sequence shown here is derived from an EMBL/GenBank/DDBJ whole genome shotgun (WGS) entry which is preliminary data.</text>
</comment>
<evidence type="ECO:0000313" key="3">
    <source>
        <dbReference type="Proteomes" id="UP000499080"/>
    </source>
</evidence>
<evidence type="ECO:0000256" key="1">
    <source>
        <dbReference type="SAM" id="MobiDB-lite"/>
    </source>
</evidence>
<protein>
    <submittedName>
        <fullName evidence="2">Uncharacterized protein</fullName>
    </submittedName>
</protein>
<feature type="region of interest" description="Disordered" evidence="1">
    <location>
        <begin position="1"/>
        <end position="20"/>
    </location>
</feature>
<name>A0A4Y2M7N9_ARAVE</name>
<sequence length="89" mass="9961">MHVANKVSIQAAANPRNSNRTARHTNAILLLLYVTWIKAHVDYEGNEISDTVAKKFWIMGSFGIWASSFEAGNPYPLTFSHRASRSRAV</sequence>
<gene>
    <name evidence="2" type="ORF">AVEN_187819_1</name>
</gene>
<dbReference type="Proteomes" id="UP000499080">
    <property type="component" value="Unassembled WGS sequence"/>
</dbReference>
<reference evidence="2 3" key="1">
    <citation type="journal article" date="2019" name="Sci. Rep.">
        <title>Orb-weaving spider Araneus ventricosus genome elucidates the spidroin gene catalogue.</title>
        <authorList>
            <person name="Kono N."/>
            <person name="Nakamura H."/>
            <person name="Ohtoshi R."/>
            <person name="Moran D.A.P."/>
            <person name="Shinohara A."/>
            <person name="Yoshida Y."/>
            <person name="Fujiwara M."/>
            <person name="Mori M."/>
            <person name="Tomita M."/>
            <person name="Arakawa K."/>
        </authorList>
    </citation>
    <scope>NUCLEOTIDE SEQUENCE [LARGE SCALE GENOMIC DNA]</scope>
</reference>
<proteinExistence type="predicted"/>
<organism evidence="2 3">
    <name type="scientific">Araneus ventricosus</name>
    <name type="common">Orbweaver spider</name>
    <name type="synonym">Epeira ventricosa</name>
    <dbReference type="NCBI Taxonomy" id="182803"/>
    <lineage>
        <taxon>Eukaryota</taxon>
        <taxon>Metazoa</taxon>
        <taxon>Ecdysozoa</taxon>
        <taxon>Arthropoda</taxon>
        <taxon>Chelicerata</taxon>
        <taxon>Arachnida</taxon>
        <taxon>Araneae</taxon>
        <taxon>Araneomorphae</taxon>
        <taxon>Entelegynae</taxon>
        <taxon>Araneoidea</taxon>
        <taxon>Araneidae</taxon>
        <taxon>Araneus</taxon>
    </lineage>
</organism>
<dbReference type="EMBL" id="BGPR01006873">
    <property type="protein sequence ID" value="GBN22514.1"/>
    <property type="molecule type" value="Genomic_DNA"/>
</dbReference>
<keyword evidence="3" id="KW-1185">Reference proteome</keyword>